<dbReference type="GO" id="GO:0046872">
    <property type="term" value="F:metal ion binding"/>
    <property type="evidence" value="ECO:0007669"/>
    <property type="project" value="UniProtKB-KW"/>
</dbReference>
<keyword evidence="5" id="KW-0378">Hydrolase</keyword>
<dbReference type="SUPFAM" id="SSF51556">
    <property type="entry name" value="Metallo-dependent hydrolases"/>
    <property type="match status" value="1"/>
</dbReference>
<feature type="domain" description="Adenosine deaminase" evidence="9">
    <location>
        <begin position="247"/>
        <end position="474"/>
    </location>
</feature>
<evidence type="ECO:0000256" key="2">
    <source>
        <dbReference type="ARBA" id="ARBA00006676"/>
    </source>
</evidence>
<evidence type="ECO:0000256" key="6">
    <source>
        <dbReference type="ARBA" id="ARBA00022833"/>
    </source>
</evidence>
<keyword evidence="7" id="KW-0175">Coiled coil</keyword>
<comment type="cofactor">
    <cofactor evidence="1">
        <name>Zn(2+)</name>
        <dbReference type="ChEBI" id="CHEBI:29105"/>
    </cofactor>
</comment>
<keyword evidence="11" id="KW-1185">Reference proteome</keyword>
<evidence type="ECO:0000256" key="3">
    <source>
        <dbReference type="ARBA" id="ARBA00012784"/>
    </source>
</evidence>
<evidence type="ECO:0000256" key="7">
    <source>
        <dbReference type="SAM" id="Coils"/>
    </source>
</evidence>
<dbReference type="EMBL" id="VLKG01000010">
    <property type="protein sequence ID" value="TWH64318.1"/>
    <property type="molecule type" value="Genomic_DNA"/>
</dbReference>
<keyword evidence="6" id="KW-0862">Zinc</keyword>
<evidence type="ECO:0000256" key="5">
    <source>
        <dbReference type="ARBA" id="ARBA00022801"/>
    </source>
</evidence>
<feature type="coiled-coil region" evidence="7">
    <location>
        <begin position="464"/>
        <end position="491"/>
    </location>
</feature>
<dbReference type="GO" id="GO:0043103">
    <property type="term" value="P:hypoxanthine salvage"/>
    <property type="evidence" value="ECO:0007669"/>
    <property type="project" value="TreeGrafter"/>
</dbReference>
<accession>A0A562I0X2</accession>
<proteinExistence type="inferred from homology"/>
<keyword evidence="8" id="KW-0732">Signal</keyword>
<dbReference type="OrthoDB" id="105475at2"/>
<dbReference type="Pfam" id="PF00962">
    <property type="entry name" value="A_deaminase"/>
    <property type="match status" value="1"/>
</dbReference>
<feature type="signal peptide" evidence="8">
    <location>
        <begin position="1"/>
        <end position="23"/>
    </location>
</feature>
<organism evidence="10 11">
    <name type="scientific">Azomonas agilis</name>
    <dbReference type="NCBI Taxonomy" id="116849"/>
    <lineage>
        <taxon>Bacteria</taxon>
        <taxon>Pseudomonadati</taxon>
        <taxon>Pseudomonadota</taxon>
        <taxon>Gammaproteobacteria</taxon>
        <taxon>Pseudomonadales</taxon>
        <taxon>Pseudomonadaceae</taxon>
        <taxon>Azomonas</taxon>
    </lineage>
</organism>
<comment type="similarity">
    <text evidence="2">Belongs to the metallo-dependent hydrolases superfamily. Adenosine and AMP deaminases family.</text>
</comment>
<dbReference type="GO" id="GO:0005829">
    <property type="term" value="C:cytosol"/>
    <property type="evidence" value="ECO:0007669"/>
    <property type="project" value="TreeGrafter"/>
</dbReference>
<dbReference type="EC" id="3.5.4.4" evidence="3"/>
<dbReference type="GO" id="GO:0006154">
    <property type="term" value="P:adenosine catabolic process"/>
    <property type="evidence" value="ECO:0007669"/>
    <property type="project" value="TreeGrafter"/>
</dbReference>
<dbReference type="PANTHER" id="PTHR11409:SF43">
    <property type="entry name" value="ADENOSINE DEAMINASE"/>
    <property type="match status" value="1"/>
</dbReference>
<comment type="caution">
    <text evidence="10">The sequence shown here is derived from an EMBL/GenBank/DDBJ whole genome shotgun (WGS) entry which is preliminary data.</text>
</comment>
<evidence type="ECO:0000256" key="4">
    <source>
        <dbReference type="ARBA" id="ARBA00022723"/>
    </source>
</evidence>
<evidence type="ECO:0000313" key="10">
    <source>
        <dbReference type="EMBL" id="TWH64318.1"/>
    </source>
</evidence>
<dbReference type="AlphaFoldDB" id="A0A562I0X2"/>
<evidence type="ECO:0000256" key="8">
    <source>
        <dbReference type="SAM" id="SignalP"/>
    </source>
</evidence>
<reference evidence="10 11" key="1">
    <citation type="submission" date="2019-07" db="EMBL/GenBank/DDBJ databases">
        <title>Genomic Encyclopedia of Type Strains, Phase I: the one thousand microbial genomes (KMG-I) project.</title>
        <authorList>
            <person name="Kyrpides N."/>
        </authorList>
    </citation>
    <scope>NUCLEOTIDE SEQUENCE [LARGE SCALE GENOMIC DNA]</scope>
    <source>
        <strain evidence="10 11">DSM 375</strain>
    </source>
</reference>
<gene>
    <name evidence="10" type="ORF">LX59_02521</name>
</gene>
<protein>
    <recommendedName>
        <fullName evidence="3">adenosine deaminase</fullName>
        <ecNumber evidence="3">3.5.4.4</ecNumber>
    </recommendedName>
</protein>
<dbReference type="Proteomes" id="UP000319627">
    <property type="component" value="Unassembled WGS sequence"/>
</dbReference>
<keyword evidence="4" id="KW-0479">Metal-binding</keyword>
<dbReference type="RefSeq" id="WP_144572310.1">
    <property type="nucleotide sequence ID" value="NZ_VLKG01000010.1"/>
</dbReference>
<evidence type="ECO:0000259" key="9">
    <source>
        <dbReference type="Pfam" id="PF00962"/>
    </source>
</evidence>
<dbReference type="Gene3D" id="3.20.20.140">
    <property type="entry name" value="Metal-dependent hydrolases"/>
    <property type="match status" value="1"/>
</dbReference>
<dbReference type="InterPro" id="IPR006330">
    <property type="entry name" value="Ado/ade_deaminase"/>
</dbReference>
<evidence type="ECO:0000313" key="11">
    <source>
        <dbReference type="Proteomes" id="UP000319627"/>
    </source>
</evidence>
<dbReference type="InterPro" id="IPR001365">
    <property type="entry name" value="A_deaminase_dom"/>
</dbReference>
<dbReference type="GO" id="GO:0004000">
    <property type="term" value="F:adenosine deaminase activity"/>
    <property type="evidence" value="ECO:0007669"/>
    <property type="project" value="TreeGrafter"/>
</dbReference>
<dbReference type="GO" id="GO:0046103">
    <property type="term" value="P:inosine biosynthetic process"/>
    <property type="evidence" value="ECO:0007669"/>
    <property type="project" value="TreeGrafter"/>
</dbReference>
<evidence type="ECO:0000256" key="1">
    <source>
        <dbReference type="ARBA" id="ARBA00001947"/>
    </source>
</evidence>
<sequence length="506" mass="56533">MHFNTRTLLLAALLLTGGAGLQAREAFTAAEVTACHYQRLISTQPLPQAELALFSRMLPKGGDLHHHYSGSVYAETYLDWLKTAGYCVYQTDIPAKGAYQYRIETQPERLSAAERPLCLDADAIQSNEAFRVALLMTWSNRDYGNHIHQQKSPDRQFFDTFGYFGPVSDQNYRAGLLQLKQRAADENQGYLETMLTSSPRPKTNLQGLLETQGTELPETGFTLALQALRADRSTQQAITDYVQQLQSAAAGLDDAQFRLRFQTYVSRNAAPEAVFAQIYTAFAAADQSSLIVGVNMVGPENGVIALRDYSLHMRMLGFMRQHFPKVPVALHAGELVLGLVPPESLRSHIREAVEVAGAQRIGHGIDIAEERNAPELLQQLRAKNIAVEINLTSNAFILGVKDAAHPLRLYARYGVPFVISSDDMGVSRVSLSEEYLLYISRYQPSYSQLRETVFNSIRYAFLNETEKSDELSRLERRFADFEAQIQRLEAQAVTRTAQSCVQATIP</sequence>
<dbReference type="PANTHER" id="PTHR11409">
    <property type="entry name" value="ADENOSINE DEAMINASE"/>
    <property type="match status" value="1"/>
</dbReference>
<feature type="chain" id="PRO_5021860644" description="adenosine deaminase" evidence="8">
    <location>
        <begin position="24"/>
        <end position="506"/>
    </location>
</feature>
<dbReference type="InterPro" id="IPR032466">
    <property type="entry name" value="Metal_Hydrolase"/>
</dbReference>
<name>A0A562I0X2_9GAMM</name>